<evidence type="ECO:0000259" key="1">
    <source>
        <dbReference type="Pfam" id="PF02518"/>
    </source>
</evidence>
<proteinExistence type="predicted"/>
<feature type="domain" description="Histidine kinase/HSP90-like ATPase" evidence="1">
    <location>
        <begin position="23"/>
        <end position="87"/>
    </location>
</feature>
<sequence>MIRKGLTLYFHNNIKPSLLLFNDGPALSKIILSLINYAISTTNYGKITVNLNLEKNNDKEEIVIDIIDSGSGLTAQDLANIKYPFLGQAMGDKYYSNSGIIFIYVICCVTKYKAL</sequence>
<dbReference type="InterPro" id="IPR003594">
    <property type="entry name" value="HATPase_dom"/>
</dbReference>
<evidence type="ECO:0000313" key="2">
    <source>
        <dbReference type="EMBL" id="MEY2343878.1"/>
    </source>
</evidence>
<reference evidence="2" key="1">
    <citation type="submission" date="2021-05" db="EMBL/GenBank/DDBJ databases">
        <title>First report of NDM-5 and VEB-6 producing Proteus mirabilis isolated from blood of a sepsis patient in Kolkata, India.</title>
        <authorList>
            <person name="Halder G."/>
            <person name="Chaudhuri B."/>
            <person name="Dutta S."/>
        </authorList>
    </citation>
    <scope>NUCLEOTIDE SEQUENCE [LARGE SCALE GENOMIC DNA]</scope>
    <source>
        <strain evidence="2">7049</strain>
    </source>
</reference>
<name>A0ABD5LW64_PROMI</name>
<dbReference type="EMBL" id="JADQCH020000001">
    <property type="protein sequence ID" value="MEY2343878.1"/>
    <property type="molecule type" value="Genomic_DNA"/>
</dbReference>
<gene>
    <name evidence="2" type="ORF">I3679_005295</name>
</gene>
<protein>
    <recommendedName>
        <fullName evidence="1">Histidine kinase/HSP90-like ATPase domain-containing protein</fullName>
    </recommendedName>
</protein>
<comment type="caution">
    <text evidence="2">The sequence shown here is derived from an EMBL/GenBank/DDBJ whole genome shotgun (WGS) entry which is preliminary data.</text>
</comment>
<dbReference type="SUPFAM" id="SSF55874">
    <property type="entry name" value="ATPase domain of HSP90 chaperone/DNA topoisomerase II/histidine kinase"/>
    <property type="match status" value="1"/>
</dbReference>
<dbReference type="Gene3D" id="3.30.565.10">
    <property type="entry name" value="Histidine kinase-like ATPase, C-terminal domain"/>
    <property type="match status" value="1"/>
</dbReference>
<accession>A0ABD5LW64</accession>
<dbReference type="InterPro" id="IPR036890">
    <property type="entry name" value="HATPase_C_sf"/>
</dbReference>
<dbReference type="AlphaFoldDB" id="A0ABD5LW64"/>
<organism evidence="2">
    <name type="scientific">Proteus mirabilis</name>
    <dbReference type="NCBI Taxonomy" id="584"/>
    <lineage>
        <taxon>Bacteria</taxon>
        <taxon>Pseudomonadati</taxon>
        <taxon>Pseudomonadota</taxon>
        <taxon>Gammaproteobacteria</taxon>
        <taxon>Enterobacterales</taxon>
        <taxon>Morganellaceae</taxon>
        <taxon>Proteus</taxon>
    </lineage>
</organism>
<dbReference type="Pfam" id="PF02518">
    <property type="entry name" value="HATPase_c"/>
    <property type="match status" value="1"/>
</dbReference>